<keyword evidence="2" id="KW-1133">Transmembrane helix</keyword>
<evidence type="ECO:0000313" key="3">
    <source>
        <dbReference type="EMBL" id="VFK30779.1"/>
    </source>
</evidence>
<dbReference type="EMBL" id="CAADFQ010000074">
    <property type="protein sequence ID" value="VFK34509.1"/>
    <property type="molecule type" value="Genomic_DNA"/>
</dbReference>
<dbReference type="EMBL" id="CAADFO010000070">
    <property type="protein sequence ID" value="VFK30779.1"/>
    <property type="molecule type" value="Genomic_DNA"/>
</dbReference>
<proteinExistence type="predicted"/>
<evidence type="ECO:0000256" key="1">
    <source>
        <dbReference type="SAM" id="MobiDB-lite"/>
    </source>
</evidence>
<sequence length="59" mass="6238">MQIPELTLGDIGNLLMAVGMLGIAVSVVIAIRTTRGPRPDPTVVAREVASPTERWPSPS</sequence>
<reference evidence="3" key="1">
    <citation type="submission" date="2019-02" db="EMBL/GenBank/DDBJ databases">
        <authorList>
            <person name="Gruber-Vodicka R. H."/>
            <person name="Seah K. B. B."/>
        </authorList>
    </citation>
    <scope>NUCLEOTIDE SEQUENCE</scope>
    <source>
        <strain evidence="3">BECK_BZ197</strain>
        <strain evidence="5">BECK_BZ198</strain>
        <strain evidence="4">BECK_BZ199</strain>
    </source>
</reference>
<dbReference type="EMBL" id="CAADGH010000075">
    <property type="protein sequence ID" value="VFK76792.1"/>
    <property type="molecule type" value="Genomic_DNA"/>
</dbReference>
<gene>
    <name evidence="3" type="ORF">BECKMB1821G_GA0114241_10709</name>
    <name evidence="5" type="ORF">BECKMB1821H_GA0114242_10755</name>
    <name evidence="4" type="ORF">BECKMB1821I_GA0114274_10745</name>
</gene>
<keyword evidence="2" id="KW-0472">Membrane</keyword>
<accession>A0A450XNJ5</accession>
<evidence type="ECO:0000313" key="5">
    <source>
        <dbReference type="EMBL" id="VFK76792.1"/>
    </source>
</evidence>
<feature type="region of interest" description="Disordered" evidence="1">
    <location>
        <begin position="38"/>
        <end position="59"/>
    </location>
</feature>
<feature type="transmembrane region" description="Helical" evidence="2">
    <location>
        <begin position="12"/>
        <end position="31"/>
    </location>
</feature>
<keyword evidence="2" id="KW-0812">Transmembrane</keyword>
<protein>
    <submittedName>
        <fullName evidence="3">Uncharacterized protein</fullName>
    </submittedName>
</protein>
<organism evidence="3">
    <name type="scientific">Candidatus Kentrum sp. MB</name>
    <dbReference type="NCBI Taxonomy" id="2138164"/>
    <lineage>
        <taxon>Bacteria</taxon>
        <taxon>Pseudomonadati</taxon>
        <taxon>Pseudomonadota</taxon>
        <taxon>Gammaproteobacteria</taxon>
        <taxon>Candidatus Kentrum</taxon>
    </lineage>
</organism>
<evidence type="ECO:0000256" key="2">
    <source>
        <dbReference type="SAM" id="Phobius"/>
    </source>
</evidence>
<dbReference type="AlphaFoldDB" id="A0A450XNJ5"/>
<evidence type="ECO:0000313" key="4">
    <source>
        <dbReference type="EMBL" id="VFK34509.1"/>
    </source>
</evidence>
<name>A0A450XNJ5_9GAMM</name>